<proteinExistence type="predicted"/>
<dbReference type="GO" id="GO:0006355">
    <property type="term" value="P:regulation of DNA-templated transcription"/>
    <property type="evidence" value="ECO:0007669"/>
    <property type="project" value="InterPro"/>
</dbReference>
<dbReference type="AlphaFoldDB" id="A0AAW0M9R3"/>
<keyword evidence="2 3" id="KW-0539">Nucleus</keyword>
<dbReference type="InterPro" id="IPR003822">
    <property type="entry name" value="PAH"/>
</dbReference>
<dbReference type="EMBL" id="PKMF04000007">
    <property type="protein sequence ID" value="KAK7860242.1"/>
    <property type="molecule type" value="Genomic_DNA"/>
</dbReference>
<comment type="caution">
    <text evidence="4">The sequence shown here is derived from an EMBL/GenBank/DDBJ whole genome shotgun (WGS) entry which is preliminary data.</text>
</comment>
<evidence type="ECO:0000256" key="3">
    <source>
        <dbReference type="PROSITE-ProRule" id="PRU00810"/>
    </source>
</evidence>
<dbReference type="SUPFAM" id="SSF47762">
    <property type="entry name" value="PAH2 domain"/>
    <property type="match status" value="1"/>
</dbReference>
<evidence type="ECO:0000256" key="1">
    <source>
        <dbReference type="ARBA" id="ARBA00004123"/>
    </source>
</evidence>
<reference evidence="4" key="1">
    <citation type="submission" date="2017-12" db="EMBL/GenBank/DDBJ databases">
        <authorList>
            <person name="Barbosa P."/>
            <person name="Usie A."/>
            <person name="Ramos A.M."/>
        </authorList>
    </citation>
    <scope>NUCLEOTIDE SEQUENCE</scope>
    <source>
        <strain evidence="4">HL8</strain>
        <tissue evidence="4">Leaves</tissue>
    </source>
</reference>
<reference evidence="4" key="2">
    <citation type="journal article" date="2018" name="Sci. Data">
        <title>The draft genome sequence of cork oak.</title>
        <authorList>
            <person name="Ramos A.M."/>
            <person name="Usie A."/>
            <person name="Barbosa P."/>
            <person name="Barros P.M."/>
            <person name="Capote T."/>
            <person name="Chaves I."/>
            <person name="Simoes F."/>
            <person name="Abreu I."/>
            <person name="Carrasquinho I."/>
            <person name="Faro C."/>
            <person name="Guimaraes J.B."/>
            <person name="Mendonca D."/>
            <person name="Nobrega F."/>
            <person name="Rodrigues L."/>
            <person name="Saibo N.J.M."/>
            <person name="Varela M.C."/>
            <person name="Egas C."/>
            <person name="Matos J."/>
            <person name="Miguel C.M."/>
            <person name="Oliveira M.M."/>
            <person name="Ricardo C.P."/>
            <person name="Goncalves S."/>
        </authorList>
    </citation>
    <scope>NUCLEOTIDE SEQUENCE [LARGE SCALE GENOMIC DNA]</scope>
    <source>
        <strain evidence="4">HL8</strain>
    </source>
</reference>
<sequence length="60" mass="7161">MSMFINEFRKGFKDINKVHNEFRKVFYLFPHFFYGHPDLLDEFTTFIPEAASVSAKNIDL</sequence>
<dbReference type="InterPro" id="IPR036600">
    <property type="entry name" value="PAH_sf"/>
</dbReference>
<comment type="subcellular location">
    <subcellularLocation>
        <location evidence="1 3">Nucleus</location>
    </subcellularLocation>
</comment>
<name>A0AAW0M9R3_QUESU</name>
<evidence type="ECO:0000256" key="2">
    <source>
        <dbReference type="ARBA" id="ARBA00023242"/>
    </source>
</evidence>
<dbReference type="PROSITE" id="PS51477">
    <property type="entry name" value="PAH"/>
    <property type="match status" value="1"/>
</dbReference>
<protein>
    <submittedName>
        <fullName evidence="4">Uncharacterized protein</fullName>
    </submittedName>
</protein>
<organism evidence="4">
    <name type="scientific">Quercus suber</name>
    <name type="common">Cork oak</name>
    <dbReference type="NCBI Taxonomy" id="58331"/>
    <lineage>
        <taxon>Eukaryota</taxon>
        <taxon>Viridiplantae</taxon>
        <taxon>Streptophyta</taxon>
        <taxon>Embryophyta</taxon>
        <taxon>Tracheophyta</taxon>
        <taxon>Spermatophyta</taxon>
        <taxon>Magnoliopsida</taxon>
        <taxon>eudicotyledons</taxon>
        <taxon>Gunneridae</taxon>
        <taxon>Pentapetalae</taxon>
        <taxon>rosids</taxon>
        <taxon>fabids</taxon>
        <taxon>Fagales</taxon>
        <taxon>Fagaceae</taxon>
        <taxon>Quercus</taxon>
    </lineage>
</organism>
<dbReference type="GO" id="GO:0005634">
    <property type="term" value="C:nucleus"/>
    <property type="evidence" value="ECO:0007669"/>
    <property type="project" value="UniProtKB-SubCell"/>
</dbReference>
<reference evidence="4" key="3">
    <citation type="submission" date="2023-07" db="EMBL/GenBank/DDBJ databases">
        <title>An improved reference 1 genome and first organelle genomes of Quercus suber.</title>
        <authorList>
            <consortium name="Genosuber Consortium"/>
            <person name="Usie A."/>
            <person name="Serra O."/>
            <person name="Barros P."/>
        </authorList>
    </citation>
    <scope>NUCLEOTIDE SEQUENCE</scope>
    <source>
        <strain evidence="4">HL8</strain>
        <tissue evidence="4">Leaves</tissue>
    </source>
</reference>
<evidence type="ECO:0000313" key="4">
    <source>
        <dbReference type="EMBL" id="KAK7860242.1"/>
    </source>
</evidence>
<gene>
    <name evidence="4" type="ORF">CFP56_039676</name>
</gene>
<accession>A0AAW0M9R3</accession>